<reference evidence="1" key="1">
    <citation type="submission" date="2024-12" db="EMBL/GenBank/DDBJ databases">
        <title>Comparative genomics and development of molecular markers within Purpureocillium lilacinum and among Purpureocillium species.</title>
        <authorList>
            <person name="Yeh Z.-Y."/>
            <person name="Ni N.-T."/>
            <person name="Lo P.-H."/>
            <person name="Mushyakhwo K."/>
            <person name="Lin C.-F."/>
            <person name="Nai Y.-S."/>
        </authorList>
    </citation>
    <scope>NUCLEOTIDE SEQUENCE</scope>
    <source>
        <strain evidence="1">NCHU-NPUST-175</strain>
    </source>
</reference>
<dbReference type="EMBL" id="JBGNUJ010000007">
    <property type="protein sequence ID" value="KAL3957704.1"/>
    <property type="molecule type" value="Genomic_DNA"/>
</dbReference>
<protein>
    <submittedName>
        <fullName evidence="1">Uncharacterized protein</fullName>
    </submittedName>
</protein>
<dbReference type="Proteomes" id="UP001638806">
    <property type="component" value="Unassembled WGS sequence"/>
</dbReference>
<comment type="caution">
    <text evidence="1">The sequence shown here is derived from an EMBL/GenBank/DDBJ whole genome shotgun (WGS) entry which is preliminary data.</text>
</comment>
<evidence type="ECO:0000313" key="1">
    <source>
        <dbReference type="EMBL" id="KAL3957704.1"/>
    </source>
</evidence>
<name>A0ACC4DQ79_PURLI</name>
<organism evidence="1 2">
    <name type="scientific">Purpureocillium lilacinum</name>
    <name type="common">Paecilomyces lilacinus</name>
    <dbReference type="NCBI Taxonomy" id="33203"/>
    <lineage>
        <taxon>Eukaryota</taxon>
        <taxon>Fungi</taxon>
        <taxon>Dikarya</taxon>
        <taxon>Ascomycota</taxon>
        <taxon>Pezizomycotina</taxon>
        <taxon>Sordariomycetes</taxon>
        <taxon>Hypocreomycetidae</taxon>
        <taxon>Hypocreales</taxon>
        <taxon>Ophiocordycipitaceae</taxon>
        <taxon>Purpureocillium</taxon>
    </lineage>
</organism>
<keyword evidence="2" id="KW-1185">Reference proteome</keyword>
<proteinExistence type="predicted"/>
<gene>
    <name evidence="1" type="ORF">ACCO45_008282</name>
</gene>
<sequence length="209" mass="22373">MYIAPANVALSTPRSGDSRPPAAGTAQRQSPGGYGGVAVRNRMSARAVSLCLSGLRPFNWATAHPHRHCLPRLAASSTEQPSRFVPSPVWPRLAPAEFRPFRRAGRPFILLPLLSLLSAGTRRRSAATCSRPPPVIARLTPHRHLSHGAGSPGLALALAPAGLLPTRLRLHPRLGPAAIQRDTPQRQRSVSTARTSSPVLPSPLRYCDA</sequence>
<accession>A0ACC4DQ79</accession>
<evidence type="ECO:0000313" key="2">
    <source>
        <dbReference type="Proteomes" id="UP001638806"/>
    </source>
</evidence>